<dbReference type="InterPro" id="IPR036264">
    <property type="entry name" value="Bact_exopeptidase_dim_dom"/>
</dbReference>
<evidence type="ECO:0000256" key="5">
    <source>
        <dbReference type="ARBA" id="ARBA00022801"/>
    </source>
</evidence>
<evidence type="ECO:0000256" key="2">
    <source>
        <dbReference type="ARBA" id="ARBA00006247"/>
    </source>
</evidence>
<dbReference type="Proteomes" id="UP001071230">
    <property type="component" value="Unassembled WGS sequence"/>
</dbReference>
<gene>
    <name evidence="10" type="ORF">DEACI_3320</name>
    <name evidence="11" type="ORF">DEACI_3645</name>
</gene>
<dbReference type="EMBL" id="CDGJ01000114">
    <property type="protein sequence ID" value="CEJ09162.1"/>
    <property type="molecule type" value="Genomic_DNA"/>
</dbReference>
<evidence type="ECO:0000259" key="9">
    <source>
        <dbReference type="Pfam" id="PF07687"/>
    </source>
</evidence>
<dbReference type="PROSITE" id="PS00758">
    <property type="entry name" value="ARGE_DAPE_CPG2_1"/>
    <property type="match status" value="1"/>
</dbReference>
<dbReference type="GO" id="GO:0008270">
    <property type="term" value="F:zinc ion binding"/>
    <property type="evidence" value="ECO:0007669"/>
    <property type="project" value="InterPro"/>
</dbReference>
<dbReference type="InterPro" id="IPR050072">
    <property type="entry name" value="Peptidase_M20A"/>
</dbReference>
<dbReference type="EC" id="3.-.-.-" evidence="10"/>
<dbReference type="NCBIfam" id="NF005591">
    <property type="entry name" value="PRK07318.1"/>
    <property type="match status" value="1"/>
</dbReference>
<evidence type="ECO:0000256" key="6">
    <source>
        <dbReference type="ARBA" id="ARBA00022833"/>
    </source>
</evidence>
<evidence type="ECO:0000313" key="10">
    <source>
        <dbReference type="EMBL" id="CAA7602641.1"/>
    </source>
</evidence>
<evidence type="ECO:0000256" key="1">
    <source>
        <dbReference type="ARBA" id="ARBA00001947"/>
    </source>
</evidence>
<name>A0A8S0X0K9_9FIRM</name>
<dbReference type="GO" id="GO:0006508">
    <property type="term" value="P:proteolysis"/>
    <property type="evidence" value="ECO:0007669"/>
    <property type="project" value="UniProtKB-KW"/>
</dbReference>
<dbReference type="InterPro" id="IPR011650">
    <property type="entry name" value="Peptidase_M20_dimer"/>
</dbReference>
<dbReference type="EC" id="3.4.13.-" evidence="10 11"/>
<proteinExistence type="inferred from homology"/>
<dbReference type="GO" id="GO:0008237">
    <property type="term" value="F:metallopeptidase activity"/>
    <property type="evidence" value="ECO:0007669"/>
    <property type="project" value="UniProtKB-KW"/>
</dbReference>
<organism evidence="10">
    <name type="scientific">Acididesulfobacillus acetoxydans</name>
    <dbReference type="NCBI Taxonomy" id="1561005"/>
    <lineage>
        <taxon>Bacteria</taxon>
        <taxon>Bacillati</taxon>
        <taxon>Bacillota</taxon>
        <taxon>Clostridia</taxon>
        <taxon>Eubacteriales</taxon>
        <taxon>Peptococcaceae</taxon>
        <taxon>Acididesulfobacillus</taxon>
    </lineage>
</organism>
<dbReference type="Pfam" id="PF01546">
    <property type="entry name" value="Peptidase_M20"/>
    <property type="match status" value="1"/>
</dbReference>
<evidence type="ECO:0000256" key="7">
    <source>
        <dbReference type="ARBA" id="ARBA00022997"/>
    </source>
</evidence>
<keyword evidence="12" id="KW-1185">Reference proteome</keyword>
<dbReference type="GO" id="GO:0006526">
    <property type="term" value="P:L-arginine biosynthetic process"/>
    <property type="evidence" value="ECO:0007669"/>
    <property type="project" value="TreeGrafter"/>
</dbReference>
<evidence type="ECO:0000313" key="11">
    <source>
        <dbReference type="EMBL" id="CEJ09162.1"/>
    </source>
</evidence>
<dbReference type="Gene3D" id="3.40.630.10">
    <property type="entry name" value="Zn peptidases"/>
    <property type="match status" value="1"/>
</dbReference>
<keyword evidence="6" id="KW-0862">Zinc</keyword>
<keyword evidence="7 10" id="KW-0224">Dipeptidase</keyword>
<keyword evidence="4" id="KW-0479">Metal-binding</keyword>
<sequence>MRVEFSHEGLIHLECVEEAIDSLKERLVQAVQACIRIPSVANLEERGEGAPFGAEIKRAMEWSLALGESLGFKTKNLDGYAGYVEMGAGLKILGILGHVDVVPAGDGWQVPPFGGVVKKGKVWGRGAMDDKGPMLAVLFAMKAIKDCGISLQKRVRLILGTDEESGWLDMDYYLQREEKPHLAFIPDAEFPVINAEKGVLHLALEKGHADFPHVRAIGGGERANVVPDTCRVVLRGIKSETLKARSATCSFPATVGVTWAEKGGEVEVLFSGVGAHGSLPQNGENAIIYALRFLQGLPLSREEKTLLDWVLVHPGQGYSGEGFGLAFEDKPSGNLSLNLGMLHLSGESLRLVLDIRYPVTCSREEVLAPIEEEARRAEFTLCVLSEQAPHYVPQECDLVQELLKVYAGVTGFKPYVSGSGGGSYAKLIPQAVAFGPVFPGEPDTTHAANEYISVEELILCSKIYARAILALAGSE</sequence>
<dbReference type="InterPro" id="IPR010964">
    <property type="entry name" value="M20A_pepV-rel"/>
</dbReference>
<dbReference type="PANTHER" id="PTHR43808:SF31">
    <property type="entry name" value="N-ACETYL-L-CITRULLINE DEACETYLASE"/>
    <property type="match status" value="1"/>
</dbReference>
<dbReference type="Proteomes" id="UP000836597">
    <property type="component" value="Chromosome"/>
</dbReference>
<dbReference type="AlphaFoldDB" id="A0A8S0X0K9"/>
<comment type="cofactor">
    <cofactor evidence="1">
        <name>Zn(2+)</name>
        <dbReference type="ChEBI" id="CHEBI:29105"/>
    </cofactor>
</comment>
<comment type="similarity">
    <text evidence="2">Belongs to the peptidase M20A family.</text>
</comment>
<dbReference type="GO" id="GO:0016805">
    <property type="term" value="F:dipeptidase activity"/>
    <property type="evidence" value="ECO:0007669"/>
    <property type="project" value="UniProtKB-KW"/>
</dbReference>
<reference evidence="11" key="1">
    <citation type="submission" date="2014-11" db="EMBL/GenBank/DDBJ databases">
        <authorList>
            <person name="Hornung B.V."/>
        </authorList>
    </citation>
    <scope>NUCLEOTIDE SEQUENCE</scope>
    <source>
        <strain evidence="11">INE</strain>
    </source>
</reference>
<feature type="domain" description="Peptidase M20 dimerisation" evidence="9">
    <location>
        <begin position="265"/>
        <end position="341"/>
    </location>
</feature>
<dbReference type="NCBIfam" id="TIGR01887">
    <property type="entry name" value="dipeptidaselike"/>
    <property type="match status" value="1"/>
</dbReference>
<dbReference type="EMBL" id="LR746496">
    <property type="protein sequence ID" value="CAA7602641.1"/>
    <property type="molecule type" value="Genomic_DNA"/>
</dbReference>
<evidence type="ECO:0000256" key="3">
    <source>
        <dbReference type="ARBA" id="ARBA00022670"/>
    </source>
</evidence>
<dbReference type="SUPFAM" id="SSF53187">
    <property type="entry name" value="Zn-dependent exopeptidases"/>
    <property type="match status" value="1"/>
</dbReference>
<dbReference type="Gene3D" id="3.30.70.360">
    <property type="match status" value="2"/>
</dbReference>
<evidence type="ECO:0000313" key="12">
    <source>
        <dbReference type="Proteomes" id="UP001071230"/>
    </source>
</evidence>
<dbReference type="SUPFAM" id="SSF55031">
    <property type="entry name" value="Bacterial exopeptidase dimerisation domain"/>
    <property type="match status" value="1"/>
</dbReference>
<dbReference type="Pfam" id="PF07687">
    <property type="entry name" value="M20_dimer"/>
    <property type="match status" value="1"/>
</dbReference>
<dbReference type="PANTHER" id="PTHR43808">
    <property type="entry name" value="ACETYLORNITHINE DEACETYLASE"/>
    <property type="match status" value="1"/>
</dbReference>
<dbReference type="InterPro" id="IPR001261">
    <property type="entry name" value="ArgE/DapE_CS"/>
</dbReference>
<dbReference type="KEGG" id="aacx:DEACI_3320"/>
<keyword evidence="5 10" id="KW-0378">Hydrolase</keyword>
<accession>A0A8S0X0K9</accession>
<reference evidence="10" key="2">
    <citation type="submission" date="2020-01" db="EMBL/GenBank/DDBJ databases">
        <authorList>
            <person name="Hornung B."/>
        </authorList>
    </citation>
    <scope>NUCLEOTIDE SEQUENCE</scope>
    <source>
        <strain evidence="10">PacBioINE</strain>
    </source>
</reference>
<evidence type="ECO:0000256" key="4">
    <source>
        <dbReference type="ARBA" id="ARBA00022723"/>
    </source>
</evidence>
<dbReference type="GO" id="GO:0008777">
    <property type="term" value="F:acetylornithine deacetylase activity"/>
    <property type="evidence" value="ECO:0007669"/>
    <property type="project" value="TreeGrafter"/>
</dbReference>
<keyword evidence="3" id="KW-0645">Protease</keyword>
<dbReference type="InterPro" id="IPR002933">
    <property type="entry name" value="Peptidase_M20"/>
</dbReference>
<evidence type="ECO:0000256" key="8">
    <source>
        <dbReference type="ARBA" id="ARBA00023049"/>
    </source>
</evidence>
<protein>
    <submittedName>
        <fullName evidence="11">Beta-Ala-Xaa dipeptidase</fullName>
        <ecNumber evidence="10 11">3.4.13.-</ecNumber>
    </submittedName>
    <submittedName>
        <fullName evidence="10">Peptidase M20</fullName>
        <ecNumber evidence="10">3.-.-.-</ecNumber>
    </submittedName>
</protein>
<dbReference type="RefSeq" id="WP_240985975.1">
    <property type="nucleotide sequence ID" value="NZ_CDGJ01000114.1"/>
</dbReference>
<keyword evidence="8" id="KW-0482">Metalloprotease</keyword>